<reference evidence="2 3" key="1">
    <citation type="submission" date="2015-09" db="EMBL/GenBank/DDBJ databases">
        <title>Genome sequence of ICMP 19499.</title>
        <authorList>
            <person name="Visnovsky S.B."/>
            <person name="Lu A."/>
            <person name="Panda P."/>
            <person name="Pitman A.R."/>
        </authorList>
    </citation>
    <scope>NUCLEOTIDE SEQUENCE [LARGE SCALE GENOMIC DNA]</scope>
    <source>
        <strain evidence="2 3">ICMP 19499</strain>
    </source>
</reference>
<keyword evidence="1" id="KW-1133">Transmembrane helix</keyword>
<dbReference type="EMBL" id="LKCI01000013">
    <property type="protein sequence ID" value="KTC60974.1"/>
    <property type="molecule type" value="Genomic_DNA"/>
</dbReference>
<dbReference type="Proteomes" id="UP000054513">
    <property type="component" value="Unassembled WGS sequence"/>
</dbReference>
<proteinExistence type="predicted"/>
<dbReference type="RefSeq" id="WP_058400544.1">
    <property type="nucleotide sequence ID" value="NZ_LKCI01000013.1"/>
</dbReference>
<gene>
    <name evidence="2" type="ORF">AO287_23470</name>
</gene>
<keyword evidence="1" id="KW-0812">Transmembrane</keyword>
<organism evidence="2 3">
    <name type="scientific">Pseudomonas savastanoi</name>
    <name type="common">Pseudomonas syringae pv. savastanoi</name>
    <dbReference type="NCBI Taxonomy" id="29438"/>
    <lineage>
        <taxon>Bacteria</taxon>
        <taxon>Pseudomonadati</taxon>
        <taxon>Pseudomonadota</taxon>
        <taxon>Gammaproteobacteria</taxon>
        <taxon>Pseudomonadales</taxon>
        <taxon>Pseudomonadaceae</taxon>
        <taxon>Pseudomonas</taxon>
    </lineage>
</organism>
<feature type="transmembrane region" description="Helical" evidence="1">
    <location>
        <begin position="38"/>
        <end position="64"/>
    </location>
</feature>
<evidence type="ECO:0000313" key="2">
    <source>
        <dbReference type="EMBL" id="KTC60974.1"/>
    </source>
</evidence>
<evidence type="ECO:0000256" key="1">
    <source>
        <dbReference type="SAM" id="Phobius"/>
    </source>
</evidence>
<accession>A0AAW3M3M7</accession>
<dbReference type="AlphaFoldDB" id="A0AAW3M3M7"/>
<sequence length="66" mass="7728">MMVNIFDLLELLRIFELLDFWKDARDAPEGTTLHRWRYVVQGLILLIAASVVLGLPLWLLALYFKP</sequence>
<evidence type="ECO:0000313" key="3">
    <source>
        <dbReference type="Proteomes" id="UP000054513"/>
    </source>
</evidence>
<name>A0AAW3M3M7_PSESS</name>
<keyword evidence="1" id="KW-0472">Membrane</keyword>
<comment type="caution">
    <text evidence="2">The sequence shown here is derived from an EMBL/GenBank/DDBJ whole genome shotgun (WGS) entry which is preliminary data.</text>
</comment>
<protein>
    <submittedName>
        <fullName evidence="2">Uncharacterized protein</fullName>
    </submittedName>
</protein>